<evidence type="ECO:0000256" key="8">
    <source>
        <dbReference type="SAM" id="Coils"/>
    </source>
</evidence>
<keyword evidence="6" id="KW-0418">Kinase</keyword>
<evidence type="ECO:0000256" key="4">
    <source>
        <dbReference type="ARBA" id="ARBA00022553"/>
    </source>
</evidence>
<accession>A0A942A1G9</accession>
<dbReference type="EMBL" id="JAANXD010000082">
    <property type="protein sequence ID" value="MBS1259153.1"/>
    <property type="molecule type" value="Genomic_DNA"/>
</dbReference>
<dbReference type="InterPro" id="IPR043128">
    <property type="entry name" value="Rev_trsase/Diguanyl_cyclase"/>
</dbReference>
<feature type="coiled-coil region" evidence="8">
    <location>
        <begin position="55"/>
        <end position="96"/>
    </location>
</feature>
<dbReference type="GO" id="GO:0005886">
    <property type="term" value="C:plasma membrane"/>
    <property type="evidence" value="ECO:0007669"/>
    <property type="project" value="TreeGrafter"/>
</dbReference>
<dbReference type="SUPFAM" id="SSF158472">
    <property type="entry name" value="HAMP domain-like"/>
    <property type="match status" value="1"/>
</dbReference>
<dbReference type="GO" id="GO:0000155">
    <property type="term" value="F:phosphorelay sensor kinase activity"/>
    <property type="evidence" value="ECO:0007669"/>
    <property type="project" value="TreeGrafter"/>
</dbReference>
<protein>
    <recommendedName>
        <fullName evidence="3">histidine kinase</fullName>
        <ecNumber evidence="3">2.7.13.3</ecNumber>
    </recommendedName>
</protein>
<keyword evidence="8" id="KW-0175">Coiled coil</keyword>
<dbReference type="Gene3D" id="6.10.340.10">
    <property type="match status" value="1"/>
</dbReference>
<comment type="caution">
    <text evidence="10">The sequence shown here is derived from an EMBL/GenBank/DDBJ whole genome shotgun (WGS) entry which is preliminary data.</text>
</comment>
<dbReference type="PANTHER" id="PTHR45528">
    <property type="entry name" value="SENSOR HISTIDINE KINASE CPXA"/>
    <property type="match status" value="1"/>
</dbReference>
<dbReference type="CDD" id="cd06225">
    <property type="entry name" value="HAMP"/>
    <property type="match status" value="1"/>
</dbReference>
<evidence type="ECO:0000259" key="9">
    <source>
        <dbReference type="PROSITE" id="PS50885"/>
    </source>
</evidence>
<feature type="domain" description="HAMP" evidence="9">
    <location>
        <begin position="22"/>
        <end position="74"/>
    </location>
</feature>
<dbReference type="InterPro" id="IPR050398">
    <property type="entry name" value="HssS/ArlS-like"/>
</dbReference>
<dbReference type="AlphaFoldDB" id="A0A942A1G9"/>
<sequence length="181" mass="21057">MITVSIIALLAVSLLLAFMLKRTVSNPLRRLDNFARLLGNGDLDSTINLSRKDEMGRLAETLDTMRENLKNSLNQILSQKDELEQHKNHLEAMVEERTLDLSRTNTKLQKEVEERIAAQHEREKVIKMLEKTQEKLTQLSFQDELTGVANRRRFDYVLESEWRRAGREKQPSNLIAERLSK</sequence>
<dbReference type="EC" id="2.7.13.3" evidence="3"/>
<evidence type="ECO:0000256" key="6">
    <source>
        <dbReference type="ARBA" id="ARBA00022777"/>
    </source>
</evidence>
<dbReference type="SMART" id="SM00304">
    <property type="entry name" value="HAMP"/>
    <property type="match status" value="1"/>
</dbReference>
<comment type="catalytic activity">
    <reaction evidence="1">
        <text>ATP + protein L-histidine = ADP + protein N-phospho-L-histidine.</text>
        <dbReference type="EC" id="2.7.13.3"/>
    </reaction>
</comment>
<reference evidence="10" key="1">
    <citation type="journal article" date="2021" name="ISME J.">
        <title>Fine-scale metabolic discontinuity in a stratified prokaryote microbiome of a Red Sea deep halocline.</title>
        <authorList>
            <person name="Michoud G."/>
            <person name="Ngugi D.K."/>
            <person name="Barozzi A."/>
            <person name="Merlino G."/>
            <person name="Calleja M.L."/>
            <person name="Delgado-Huertas A."/>
            <person name="Moran X.A.G."/>
            <person name="Daffonchio D."/>
        </authorList>
    </citation>
    <scope>NUCLEOTIDE SEQUENCE</scope>
    <source>
        <strain evidence="10">SuakinDeep_MAG55_1</strain>
    </source>
</reference>
<name>A0A942A1G9_9BACT</name>
<dbReference type="Gene3D" id="3.30.70.270">
    <property type="match status" value="1"/>
</dbReference>
<evidence type="ECO:0000256" key="5">
    <source>
        <dbReference type="ARBA" id="ARBA00022679"/>
    </source>
</evidence>
<evidence type="ECO:0000256" key="1">
    <source>
        <dbReference type="ARBA" id="ARBA00000085"/>
    </source>
</evidence>
<evidence type="ECO:0000256" key="3">
    <source>
        <dbReference type="ARBA" id="ARBA00012438"/>
    </source>
</evidence>
<keyword evidence="7" id="KW-0472">Membrane</keyword>
<keyword evidence="5" id="KW-0808">Transferase</keyword>
<dbReference type="PANTHER" id="PTHR45528:SF10">
    <property type="entry name" value="METHYL-ACCEPTING CHEMOTAXIS PROTEIN"/>
    <property type="match status" value="1"/>
</dbReference>
<keyword evidence="4" id="KW-0597">Phosphoprotein</keyword>
<evidence type="ECO:0000256" key="2">
    <source>
        <dbReference type="ARBA" id="ARBA00004141"/>
    </source>
</evidence>
<dbReference type="PROSITE" id="PS50885">
    <property type="entry name" value="HAMP"/>
    <property type="match status" value="1"/>
</dbReference>
<dbReference type="InterPro" id="IPR003660">
    <property type="entry name" value="HAMP_dom"/>
</dbReference>
<dbReference type="Proteomes" id="UP000722750">
    <property type="component" value="Unassembled WGS sequence"/>
</dbReference>
<evidence type="ECO:0000313" key="10">
    <source>
        <dbReference type="EMBL" id="MBS1259153.1"/>
    </source>
</evidence>
<evidence type="ECO:0000313" key="11">
    <source>
        <dbReference type="Proteomes" id="UP000722750"/>
    </source>
</evidence>
<comment type="subcellular location">
    <subcellularLocation>
        <location evidence="2">Membrane</location>
        <topology evidence="2">Multi-pass membrane protein</topology>
    </subcellularLocation>
</comment>
<dbReference type="Pfam" id="PF00672">
    <property type="entry name" value="HAMP"/>
    <property type="match status" value="1"/>
</dbReference>
<organism evidence="10 11">
    <name type="scientific">Candidatus Scalindua arabica</name>
    <dbReference type="NCBI Taxonomy" id="1127984"/>
    <lineage>
        <taxon>Bacteria</taxon>
        <taxon>Pseudomonadati</taxon>
        <taxon>Planctomycetota</taxon>
        <taxon>Candidatus Brocadiia</taxon>
        <taxon>Candidatus Brocadiales</taxon>
        <taxon>Candidatus Scalinduaceae</taxon>
        <taxon>Candidatus Scalindua</taxon>
    </lineage>
</organism>
<proteinExistence type="predicted"/>
<gene>
    <name evidence="10" type="ORF">MAG551_02220</name>
</gene>
<dbReference type="SUPFAM" id="SSF58104">
    <property type="entry name" value="Methyl-accepting chemotaxis protein (MCP) signaling domain"/>
    <property type="match status" value="1"/>
</dbReference>
<evidence type="ECO:0000256" key="7">
    <source>
        <dbReference type="ARBA" id="ARBA00023136"/>
    </source>
</evidence>